<dbReference type="InterPro" id="IPR050416">
    <property type="entry name" value="FAD-linked_Oxidoreductase"/>
</dbReference>
<sequence length="453" mass="47601">MTSTAPLSGQVVLPSDPGYDTARAMWNGRIDHHPGIIVRCTTPDDVATAIGHARAEGLEIAVRCGGHGSWTATLADGFLLLDLSPMNRVEVDPERRIARCGGGALLADLDGATQAHGLAVPAGTVSNTGVGGLTLGGGWGWLSRVHGMTIDNLLSAEVVLADGRIVRASADEHPDLFWAIRGGGGNFGVVTEFEYRLHPVGPMVQLDMVFVEQARAAEALVAAEDLHADWPASVSGGVACICAPPAPFVPPEHHFAPGVAFLIVGFGDPAEQAVAVDAAVRRLDPLFHGSTPIPYVALQQMLDEAAAPGSRSYTKGLYLSELTDQVAKELAERTAVRSPLSQVLLLRFDGAIAAVPDDATAFGGVRTGWAVAIEALGHDPATDDAERDWARETWTTLRPFASGAGGYVNLITEQEGVTVDVLYPGKLDRLAAIKAEYDPENVFHVNANIAPAS</sequence>
<dbReference type="Proteomes" id="UP001500449">
    <property type="component" value="Unassembled WGS sequence"/>
</dbReference>
<proteinExistence type="inferred from homology"/>
<dbReference type="InterPro" id="IPR016169">
    <property type="entry name" value="FAD-bd_PCMH_sub2"/>
</dbReference>
<dbReference type="InterPro" id="IPR016167">
    <property type="entry name" value="FAD-bd_PCMH_sub1"/>
</dbReference>
<dbReference type="Gene3D" id="3.30.465.10">
    <property type="match status" value="1"/>
</dbReference>
<evidence type="ECO:0000256" key="3">
    <source>
        <dbReference type="ARBA" id="ARBA00022630"/>
    </source>
</evidence>
<evidence type="ECO:0000313" key="8">
    <source>
        <dbReference type="Proteomes" id="UP001500449"/>
    </source>
</evidence>
<comment type="similarity">
    <text evidence="2">Belongs to the oxygen-dependent FAD-linked oxidoreductase family.</text>
</comment>
<dbReference type="EMBL" id="BAAAQK010000024">
    <property type="protein sequence ID" value="GAA1869529.1"/>
    <property type="molecule type" value="Genomic_DNA"/>
</dbReference>
<dbReference type="Pfam" id="PF08031">
    <property type="entry name" value="BBE"/>
    <property type="match status" value="1"/>
</dbReference>
<accession>A0ABN2NHJ8</accession>
<comment type="cofactor">
    <cofactor evidence="1">
        <name>FAD</name>
        <dbReference type="ChEBI" id="CHEBI:57692"/>
    </cofactor>
</comment>
<keyword evidence="3" id="KW-0285">Flavoprotein</keyword>
<evidence type="ECO:0000256" key="4">
    <source>
        <dbReference type="ARBA" id="ARBA00022827"/>
    </source>
</evidence>
<dbReference type="InterPro" id="IPR036318">
    <property type="entry name" value="FAD-bd_PCMH-like_sf"/>
</dbReference>
<dbReference type="Pfam" id="PF01565">
    <property type="entry name" value="FAD_binding_4"/>
    <property type="match status" value="1"/>
</dbReference>
<feature type="domain" description="FAD-binding PCMH-type" evidence="6">
    <location>
        <begin position="30"/>
        <end position="200"/>
    </location>
</feature>
<dbReference type="RefSeq" id="WP_344423991.1">
    <property type="nucleotide sequence ID" value="NZ_BAAAQK010000024.1"/>
</dbReference>
<comment type="caution">
    <text evidence="7">The sequence shown here is derived from an EMBL/GenBank/DDBJ whole genome shotgun (WGS) entry which is preliminary data.</text>
</comment>
<evidence type="ECO:0000256" key="1">
    <source>
        <dbReference type="ARBA" id="ARBA00001974"/>
    </source>
</evidence>
<keyword evidence="5" id="KW-0560">Oxidoreductase</keyword>
<name>A0ABN2NHJ8_9PSEU</name>
<organism evidence="7 8">
    <name type="scientific">Pseudonocardia ailaonensis</name>
    <dbReference type="NCBI Taxonomy" id="367279"/>
    <lineage>
        <taxon>Bacteria</taxon>
        <taxon>Bacillati</taxon>
        <taxon>Actinomycetota</taxon>
        <taxon>Actinomycetes</taxon>
        <taxon>Pseudonocardiales</taxon>
        <taxon>Pseudonocardiaceae</taxon>
        <taxon>Pseudonocardia</taxon>
    </lineage>
</organism>
<evidence type="ECO:0000259" key="6">
    <source>
        <dbReference type="PROSITE" id="PS51387"/>
    </source>
</evidence>
<evidence type="ECO:0000256" key="2">
    <source>
        <dbReference type="ARBA" id="ARBA00005466"/>
    </source>
</evidence>
<dbReference type="PROSITE" id="PS51387">
    <property type="entry name" value="FAD_PCMH"/>
    <property type="match status" value="1"/>
</dbReference>
<dbReference type="InterPro" id="IPR016166">
    <property type="entry name" value="FAD-bd_PCMH"/>
</dbReference>
<dbReference type="PANTHER" id="PTHR42973">
    <property type="entry name" value="BINDING OXIDOREDUCTASE, PUTATIVE (AFU_ORTHOLOGUE AFUA_1G17690)-RELATED"/>
    <property type="match status" value="1"/>
</dbReference>
<dbReference type="InterPro" id="IPR012951">
    <property type="entry name" value="BBE"/>
</dbReference>
<gene>
    <name evidence="7" type="ORF">GCM10009836_57640</name>
</gene>
<dbReference type="Gene3D" id="3.30.43.10">
    <property type="entry name" value="Uridine Diphospho-n-acetylenolpyruvylglucosamine Reductase, domain 2"/>
    <property type="match status" value="1"/>
</dbReference>
<keyword evidence="8" id="KW-1185">Reference proteome</keyword>
<protein>
    <submittedName>
        <fullName evidence="7">FAD-binding oxidoreductase</fullName>
    </submittedName>
</protein>
<dbReference type="SUPFAM" id="SSF56176">
    <property type="entry name" value="FAD-binding/transporter-associated domain-like"/>
    <property type="match status" value="1"/>
</dbReference>
<dbReference type="PANTHER" id="PTHR42973:SF39">
    <property type="entry name" value="FAD-BINDING PCMH-TYPE DOMAIN-CONTAINING PROTEIN"/>
    <property type="match status" value="1"/>
</dbReference>
<keyword evidence="4" id="KW-0274">FAD</keyword>
<reference evidence="7 8" key="1">
    <citation type="journal article" date="2019" name="Int. J. Syst. Evol. Microbiol.">
        <title>The Global Catalogue of Microorganisms (GCM) 10K type strain sequencing project: providing services to taxonomists for standard genome sequencing and annotation.</title>
        <authorList>
            <consortium name="The Broad Institute Genomics Platform"/>
            <consortium name="The Broad Institute Genome Sequencing Center for Infectious Disease"/>
            <person name="Wu L."/>
            <person name="Ma J."/>
        </authorList>
    </citation>
    <scope>NUCLEOTIDE SEQUENCE [LARGE SCALE GENOMIC DNA]</scope>
    <source>
        <strain evidence="7 8">JCM 16009</strain>
    </source>
</reference>
<evidence type="ECO:0000313" key="7">
    <source>
        <dbReference type="EMBL" id="GAA1869529.1"/>
    </source>
</evidence>
<dbReference type="InterPro" id="IPR006094">
    <property type="entry name" value="Oxid_FAD_bind_N"/>
</dbReference>
<dbReference type="Gene3D" id="3.40.462.20">
    <property type="match status" value="1"/>
</dbReference>
<evidence type="ECO:0000256" key="5">
    <source>
        <dbReference type="ARBA" id="ARBA00023002"/>
    </source>
</evidence>